<dbReference type="AlphaFoldDB" id="A0A0S6VSF6"/>
<gene>
    <name evidence="2" type="ORF">U14_01623</name>
</gene>
<dbReference type="HOGENOM" id="CLU_917205_0_0_0"/>
<sequence length="303" mass="34130">MKKLMIVALMLVGVFGFASSGKCDSELIEKIEVLMISGMEMRPNEKDGLYYADITVGIRNKNEQTLKLEKSSFDFFIGRGNQLAQRTYIGKDITYQQQDILLEPGVITPVTFRIKTTTDKHTDLETGIVILNFLGQPSSERHIYIEGRFNFGIKMERGWSVGEAVRVEWTLCPQIKPQLPLRECLVEYVEPTMEIGETVEMGCNNFAKAGHDIVIPRLDTYLVEMGKPAGMFTLGYETYTEPDRLVIEYEGKTLLDTGCIGDSGSTQISYSGKETKLKVSLYSRCDFVGPMVTDWDFSISCPQ</sequence>
<feature type="signal peptide" evidence="1">
    <location>
        <begin position="1"/>
        <end position="18"/>
    </location>
</feature>
<reference evidence="2" key="1">
    <citation type="journal article" date="2015" name="PeerJ">
        <title>First genomic representation of candidate bacterial phylum KSB3 points to enhanced environmental sensing as a trigger of wastewater bulking.</title>
        <authorList>
            <person name="Sekiguchi Y."/>
            <person name="Ohashi A."/>
            <person name="Parks D.H."/>
            <person name="Yamauchi T."/>
            <person name="Tyson G.W."/>
            <person name="Hugenholtz P."/>
        </authorList>
    </citation>
    <scope>NUCLEOTIDE SEQUENCE [LARGE SCALE GENOMIC DNA]</scope>
</reference>
<keyword evidence="1" id="KW-0732">Signal</keyword>
<organism evidence="2">
    <name type="scientific">Candidatus Moduliflexus flocculans</name>
    <dbReference type="NCBI Taxonomy" id="1499966"/>
    <lineage>
        <taxon>Bacteria</taxon>
        <taxon>Candidatus Moduliflexota</taxon>
        <taxon>Candidatus Moduliflexia</taxon>
        <taxon>Candidatus Moduliflexales</taxon>
        <taxon>Candidatus Moduliflexaceae</taxon>
    </lineage>
</organism>
<dbReference type="Proteomes" id="UP000030700">
    <property type="component" value="Unassembled WGS sequence"/>
</dbReference>
<proteinExistence type="predicted"/>
<evidence type="ECO:0000256" key="1">
    <source>
        <dbReference type="SAM" id="SignalP"/>
    </source>
</evidence>
<keyword evidence="3" id="KW-1185">Reference proteome</keyword>
<evidence type="ECO:0000313" key="2">
    <source>
        <dbReference type="EMBL" id="GAK50392.1"/>
    </source>
</evidence>
<accession>A0A0S6VSF6</accession>
<protein>
    <submittedName>
        <fullName evidence="2">Uncharacterized protein</fullName>
    </submittedName>
</protein>
<dbReference type="EMBL" id="DF820456">
    <property type="protein sequence ID" value="GAK50392.1"/>
    <property type="molecule type" value="Genomic_DNA"/>
</dbReference>
<name>A0A0S6VSF6_9BACT</name>
<evidence type="ECO:0000313" key="3">
    <source>
        <dbReference type="Proteomes" id="UP000030700"/>
    </source>
</evidence>
<dbReference type="STRING" id="1499966.U14_01623"/>
<feature type="chain" id="PRO_5006631421" evidence="1">
    <location>
        <begin position="19"/>
        <end position="303"/>
    </location>
</feature>